<evidence type="ECO:0000313" key="2">
    <source>
        <dbReference type="EMBL" id="HJD98377.1"/>
    </source>
</evidence>
<proteinExistence type="predicted"/>
<evidence type="ECO:0000259" key="1">
    <source>
        <dbReference type="SMART" id="SM00746"/>
    </source>
</evidence>
<dbReference type="RefSeq" id="WP_304124234.1">
    <property type="nucleotide sequence ID" value="NZ_DYZA01000249.1"/>
</dbReference>
<dbReference type="SMART" id="SM00746">
    <property type="entry name" value="TRASH"/>
    <property type="match status" value="1"/>
</dbReference>
<protein>
    <submittedName>
        <fullName evidence="2">Transcriptional regulator</fullName>
    </submittedName>
</protein>
<reference evidence="2" key="2">
    <citation type="submission" date="2021-09" db="EMBL/GenBank/DDBJ databases">
        <authorList>
            <person name="Gilroy R."/>
        </authorList>
    </citation>
    <scope>NUCLEOTIDE SEQUENCE</scope>
    <source>
        <strain evidence="2">ChiGjej2B2-19336</strain>
    </source>
</reference>
<dbReference type="EMBL" id="DYZA01000249">
    <property type="protein sequence ID" value="HJD98377.1"/>
    <property type="molecule type" value="Genomic_DNA"/>
</dbReference>
<dbReference type="InterPro" id="IPR011017">
    <property type="entry name" value="TRASH_dom"/>
</dbReference>
<gene>
    <name evidence="2" type="ORF">K8W16_12135</name>
</gene>
<comment type="caution">
    <text evidence="2">The sequence shown here is derived from an EMBL/GenBank/DDBJ whole genome shotgun (WGS) entry which is preliminary data.</text>
</comment>
<reference evidence="2" key="1">
    <citation type="journal article" date="2021" name="PeerJ">
        <title>Extensive microbial diversity within the chicken gut microbiome revealed by metagenomics and culture.</title>
        <authorList>
            <person name="Gilroy R."/>
            <person name="Ravi A."/>
            <person name="Getino M."/>
            <person name="Pursley I."/>
            <person name="Horton D.L."/>
            <person name="Alikhan N.F."/>
            <person name="Baker D."/>
            <person name="Gharbi K."/>
            <person name="Hall N."/>
            <person name="Watson M."/>
            <person name="Adriaenssens E.M."/>
            <person name="Foster-Nyarko E."/>
            <person name="Jarju S."/>
            <person name="Secka A."/>
            <person name="Antonio M."/>
            <person name="Oren A."/>
            <person name="Chaudhuri R.R."/>
            <person name="La Ragione R."/>
            <person name="Hildebrand F."/>
            <person name="Pallen M.J."/>
        </authorList>
    </citation>
    <scope>NUCLEOTIDE SEQUENCE</scope>
    <source>
        <strain evidence="2">ChiGjej2B2-19336</strain>
    </source>
</reference>
<dbReference type="AlphaFoldDB" id="A0A921AZ10"/>
<feature type="domain" description="TRASH" evidence="1">
    <location>
        <begin position="46"/>
        <end position="83"/>
    </location>
</feature>
<sequence length="90" mass="10716">MLIKVVIFVLVCYVLYRLFMNDNKKRAEKEAQREKKLRESGEMVQDPVCGTYVDKNSSITVRNGDQTLHFCSYECRQKYIDKFNEQQKLN</sequence>
<name>A0A921AZ10_9BACT</name>
<dbReference type="Proteomes" id="UP000698963">
    <property type="component" value="Unassembled WGS sequence"/>
</dbReference>
<accession>A0A921AZ10</accession>
<organism evidence="2 3">
    <name type="scientific">Mailhella massiliensis</name>
    <dbReference type="NCBI Taxonomy" id="1903261"/>
    <lineage>
        <taxon>Bacteria</taxon>
        <taxon>Pseudomonadati</taxon>
        <taxon>Thermodesulfobacteriota</taxon>
        <taxon>Desulfovibrionia</taxon>
        <taxon>Desulfovibrionales</taxon>
        <taxon>Desulfovibrionaceae</taxon>
        <taxon>Mailhella</taxon>
    </lineage>
</organism>
<evidence type="ECO:0000313" key="3">
    <source>
        <dbReference type="Proteomes" id="UP000698963"/>
    </source>
</evidence>